<feature type="transmembrane region" description="Helical" evidence="2">
    <location>
        <begin position="77"/>
        <end position="102"/>
    </location>
</feature>
<evidence type="ECO:0000256" key="1">
    <source>
        <dbReference type="SAM" id="MobiDB-lite"/>
    </source>
</evidence>
<feature type="transmembrane region" description="Helical" evidence="2">
    <location>
        <begin position="154"/>
        <end position="175"/>
    </location>
</feature>
<gene>
    <name evidence="3" type="ORF">GCM10007298_34690</name>
</gene>
<keyword evidence="2" id="KW-0812">Transmembrane</keyword>
<sequence>MSDPNSAIPEHAKPQLWRRYETWRAVRYERTIAKNAGRYPRLRNRRSFRRLVTLLVAFLLMLVVSAVIAFVNSTWFLIPYLVSLGGILTTLTVLKVVTGSVADAPVSALDEIQLAQRNSARSIGYFVLFSLMFIPFVMLTFMGSAFDLVSGQNVYGVGILLITITLIGTCTPTMLTSWWQADPDPDDFVVDEGVEDEHETPAPPTQPAPTTATRAPARDLDPPAPAPW</sequence>
<dbReference type="RefSeq" id="WP_229705265.1">
    <property type="nucleotide sequence ID" value="NZ_BMCS01000002.1"/>
</dbReference>
<organism evidence="3 4">
    <name type="scientific">Williamsia phyllosphaerae</name>
    <dbReference type="NCBI Taxonomy" id="885042"/>
    <lineage>
        <taxon>Bacteria</taxon>
        <taxon>Bacillati</taxon>
        <taxon>Actinomycetota</taxon>
        <taxon>Actinomycetes</taxon>
        <taxon>Mycobacteriales</taxon>
        <taxon>Nocardiaceae</taxon>
        <taxon>Williamsia</taxon>
    </lineage>
</organism>
<proteinExistence type="predicted"/>
<comment type="caution">
    <text evidence="3">The sequence shown here is derived from an EMBL/GenBank/DDBJ whole genome shotgun (WGS) entry which is preliminary data.</text>
</comment>
<dbReference type="EMBL" id="BMCS01000002">
    <property type="protein sequence ID" value="GGF35942.1"/>
    <property type="molecule type" value="Genomic_DNA"/>
</dbReference>
<accession>A0ABQ1V2I4</accession>
<reference evidence="4" key="1">
    <citation type="journal article" date="2019" name="Int. J. Syst. Evol. Microbiol.">
        <title>The Global Catalogue of Microorganisms (GCM) 10K type strain sequencing project: providing services to taxonomists for standard genome sequencing and annotation.</title>
        <authorList>
            <consortium name="The Broad Institute Genomics Platform"/>
            <consortium name="The Broad Institute Genome Sequencing Center for Infectious Disease"/>
            <person name="Wu L."/>
            <person name="Ma J."/>
        </authorList>
    </citation>
    <scope>NUCLEOTIDE SEQUENCE [LARGE SCALE GENOMIC DNA]</scope>
    <source>
        <strain evidence="4">CCM 7855</strain>
    </source>
</reference>
<evidence type="ECO:0000313" key="4">
    <source>
        <dbReference type="Proteomes" id="UP000632454"/>
    </source>
</evidence>
<feature type="transmembrane region" description="Helical" evidence="2">
    <location>
        <begin position="51"/>
        <end position="71"/>
    </location>
</feature>
<keyword evidence="4" id="KW-1185">Reference proteome</keyword>
<dbReference type="Proteomes" id="UP000632454">
    <property type="component" value="Unassembled WGS sequence"/>
</dbReference>
<evidence type="ECO:0000256" key="2">
    <source>
        <dbReference type="SAM" id="Phobius"/>
    </source>
</evidence>
<keyword evidence="2" id="KW-0472">Membrane</keyword>
<feature type="region of interest" description="Disordered" evidence="1">
    <location>
        <begin position="186"/>
        <end position="228"/>
    </location>
</feature>
<keyword evidence="2" id="KW-1133">Transmembrane helix</keyword>
<protein>
    <submittedName>
        <fullName evidence="3">Uncharacterized protein</fullName>
    </submittedName>
</protein>
<name>A0ABQ1V2I4_9NOCA</name>
<evidence type="ECO:0000313" key="3">
    <source>
        <dbReference type="EMBL" id="GGF35942.1"/>
    </source>
</evidence>
<feature type="transmembrane region" description="Helical" evidence="2">
    <location>
        <begin position="123"/>
        <end position="142"/>
    </location>
</feature>
<feature type="compositionally biased region" description="Acidic residues" evidence="1">
    <location>
        <begin position="186"/>
        <end position="198"/>
    </location>
</feature>